<accession>A9HBD4</accession>
<dbReference type="InterPro" id="IPR006311">
    <property type="entry name" value="TAT_signal"/>
</dbReference>
<dbReference type="Proteomes" id="UP000001176">
    <property type="component" value="Chromosome"/>
</dbReference>
<dbReference type="KEGG" id="gdi:GDI0858"/>
<reference evidence="2 3" key="1">
    <citation type="journal article" date="2009" name="BMC Genomics">
        <title>Complete genome sequence of the sugarcane nitrogen-fixing endophyte Gluconacetobacter diazotrophicus Pal5.</title>
        <authorList>
            <person name="Bertalan M."/>
            <person name="Albano R."/>
            <person name="Padua V."/>
            <person name="Rouws L."/>
            <person name="Rojas C."/>
            <person name="Hemerly A."/>
            <person name="Teixeira K."/>
            <person name="Schwab S."/>
            <person name="Araujo J."/>
            <person name="Oliveira A."/>
            <person name="Franca L."/>
            <person name="Magalhaes V."/>
            <person name="Alqueres S."/>
            <person name="Cardoso A."/>
            <person name="Almeida W."/>
            <person name="Loureiro M.M."/>
            <person name="Nogueira E."/>
            <person name="Cidade D."/>
            <person name="Oliveira D."/>
            <person name="Simao T."/>
            <person name="Macedo J."/>
            <person name="Valadao A."/>
            <person name="Dreschsel M."/>
            <person name="Freitas F."/>
            <person name="Vidal M."/>
            <person name="Guedes H."/>
            <person name="Rodrigues E."/>
            <person name="Meneses C."/>
            <person name="Brioso P."/>
            <person name="Pozzer L."/>
            <person name="Figueiredo D."/>
            <person name="Montano H."/>
            <person name="Junior J."/>
            <person name="Filho G."/>
            <person name="Flores V."/>
            <person name="Ferreira B."/>
            <person name="Branco A."/>
            <person name="Gonzalez P."/>
            <person name="Guillobel H."/>
            <person name="Lemos M."/>
            <person name="Seibel L."/>
            <person name="Macedo J."/>
            <person name="Alves-Ferreira M."/>
            <person name="Sachetto-Martins G."/>
            <person name="Coelho A."/>
            <person name="Santos E."/>
            <person name="Amaral G."/>
            <person name="Neves A."/>
            <person name="Pacheco A.B."/>
            <person name="Carvalho D."/>
            <person name="Lery L."/>
            <person name="Bisch P."/>
            <person name="Rossle S.C."/>
            <person name="Urmenyi T."/>
            <person name="Kruger W.V."/>
            <person name="Martins O."/>
            <person name="Baldani J.I."/>
            <person name="Ferreira P.C."/>
        </authorList>
    </citation>
    <scope>NUCLEOTIDE SEQUENCE [LARGE SCALE GENOMIC DNA]</scope>
    <source>
        <strain evidence="3">ATCC 49037 / DSM 5601 / CCUG 37298 / CIP 103539 / LMG 7603 / PAl5</strain>
    </source>
</reference>
<feature type="region of interest" description="Disordered" evidence="1">
    <location>
        <begin position="206"/>
        <end position="233"/>
    </location>
</feature>
<dbReference type="PROSITE" id="PS51318">
    <property type="entry name" value="TAT"/>
    <property type="match status" value="1"/>
</dbReference>
<dbReference type="EMBL" id="AM889285">
    <property type="protein sequence ID" value="CAP54801.1"/>
    <property type="molecule type" value="Genomic_DNA"/>
</dbReference>
<proteinExistence type="predicted"/>
<feature type="region of interest" description="Disordered" evidence="1">
    <location>
        <begin position="1"/>
        <end position="22"/>
    </location>
</feature>
<dbReference type="Pfam" id="PF12318">
    <property type="entry name" value="FAD-SLDH"/>
    <property type="match status" value="1"/>
</dbReference>
<evidence type="ECO:0000313" key="3">
    <source>
        <dbReference type="Proteomes" id="UP000001176"/>
    </source>
</evidence>
<dbReference type="InterPro" id="IPR024651">
    <property type="entry name" value="FAD-SLDH_ssu"/>
</dbReference>
<gene>
    <name evidence="2" type="ordered locus">GDI0858</name>
</gene>
<evidence type="ECO:0008006" key="4">
    <source>
        <dbReference type="Google" id="ProtNLM"/>
    </source>
</evidence>
<evidence type="ECO:0000256" key="1">
    <source>
        <dbReference type="SAM" id="MobiDB-lite"/>
    </source>
</evidence>
<evidence type="ECO:0000313" key="2">
    <source>
        <dbReference type="EMBL" id="CAP54801.1"/>
    </source>
</evidence>
<name>A9HBD4_GLUDA</name>
<dbReference type="AlphaFoldDB" id="A9HBD4"/>
<keyword evidence="3" id="KW-1185">Reference proteome</keyword>
<organism evidence="2 3">
    <name type="scientific">Gluconacetobacter diazotrophicus (strain ATCC 49037 / DSM 5601 / CCUG 37298 / CIP 103539 / LMG 7603 / PAl5)</name>
    <dbReference type="NCBI Taxonomy" id="272568"/>
    <lineage>
        <taxon>Bacteria</taxon>
        <taxon>Pseudomonadati</taxon>
        <taxon>Pseudomonadota</taxon>
        <taxon>Alphaproteobacteria</taxon>
        <taxon>Acetobacterales</taxon>
        <taxon>Acetobacteraceae</taxon>
        <taxon>Gluconacetobacter</taxon>
    </lineage>
</organism>
<sequence>MQGRGMTRPCWSEETMSDPLPTGAKTIDAAPGVSRRALMAAGAVAGASALAPGALVPGRAVALTLSPDEARFLAVSRAVTGRQDLNPLIGTRLFAAMVRTFPNYGARIAALSRLAVAGGKPEEILARAEEANQRQTMLDLVAAWYTGSVQDRTNAPMVAYRDALMYRPTDDALPVPTYCFGTPGWWTEVPPALGVAVLSPVPVPAPAPPPVGVEAKPPAQSRILPTKPPAKEH</sequence>
<protein>
    <recommendedName>
        <fullName evidence="4">Dehydrogenase subunit</fullName>
    </recommendedName>
</protein>